<accession>A0AAV3UIR4</accession>
<evidence type="ECO:0000313" key="4">
    <source>
        <dbReference type="Proteomes" id="UP001501729"/>
    </source>
</evidence>
<proteinExistence type="predicted"/>
<evidence type="ECO:0000259" key="2">
    <source>
        <dbReference type="PROSITE" id="PS50966"/>
    </source>
</evidence>
<dbReference type="EMBL" id="BAABKX010000012">
    <property type="protein sequence ID" value="GAA5052392.1"/>
    <property type="molecule type" value="Genomic_DNA"/>
</dbReference>
<dbReference type="RefSeq" id="WP_227773356.1">
    <property type="nucleotide sequence ID" value="NZ_BAABKX010000012.1"/>
</dbReference>
<dbReference type="AlphaFoldDB" id="A0AAV3UIR4"/>
<comment type="caution">
    <text evidence="3">The sequence shown here is derived from an EMBL/GenBank/DDBJ whole genome shotgun (WGS) entry which is preliminary data.</text>
</comment>
<gene>
    <name evidence="3" type="ORF">GCM10025751_28530</name>
</gene>
<reference evidence="3 4" key="1">
    <citation type="journal article" date="2019" name="Int. J. Syst. Evol. Microbiol.">
        <title>The Global Catalogue of Microorganisms (GCM) 10K type strain sequencing project: providing services to taxonomists for standard genome sequencing and annotation.</title>
        <authorList>
            <consortium name="The Broad Institute Genomics Platform"/>
            <consortium name="The Broad Institute Genome Sequencing Center for Infectious Disease"/>
            <person name="Wu L."/>
            <person name="Ma J."/>
        </authorList>
    </citation>
    <scope>NUCLEOTIDE SEQUENCE [LARGE SCALE GENOMIC DNA]</scope>
    <source>
        <strain evidence="3 4">JCM 17504</strain>
    </source>
</reference>
<evidence type="ECO:0000256" key="1">
    <source>
        <dbReference type="PROSITE-ProRule" id="PRU00325"/>
    </source>
</evidence>
<keyword evidence="1" id="KW-0863">Zinc-finger</keyword>
<dbReference type="PROSITE" id="PS50966">
    <property type="entry name" value="ZF_SWIM"/>
    <property type="match status" value="1"/>
</dbReference>
<keyword evidence="1" id="KW-0479">Metal-binding</keyword>
<dbReference type="GeneID" id="68613542"/>
<dbReference type="InterPro" id="IPR007527">
    <property type="entry name" value="Znf_SWIM"/>
</dbReference>
<dbReference type="Proteomes" id="UP001501729">
    <property type="component" value="Unassembled WGS sequence"/>
</dbReference>
<name>A0AAV3UIR4_9EURY</name>
<dbReference type="GO" id="GO:0008270">
    <property type="term" value="F:zinc ion binding"/>
    <property type="evidence" value="ECO:0007669"/>
    <property type="project" value="UniProtKB-KW"/>
</dbReference>
<evidence type="ECO:0000313" key="3">
    <source>
        <dbReference type="EMBL" id="GAA5052392.1"/>
    </source>
</evidence>
<keyword evidence="4" id="KW-1185">Reference proteome</keyword>
<feature type="domain" description="SWIM-type" evidence="2">
    <location>
        <begin position="17"/>
        <end position="54"/>
    </location>
</feature>
<protein>
    <recommendedName>
        <fullName evidence="2">SWIM-type domain-containing protein</fullName>
    </recommendedName>
</protein>
<sequence length="113" mass="12950">MVEVTNESHEKPTDHQYIVSTDDVTEKLMACTCPHHVHRNAYCKHMAAVETATDDGSLEAFPLEETMPNQKTVTAMASTASTAGRTCKRDRRNCRTNHLLRTIISIRHRERRW</sequence>
<organism evidence="3 4">
    <name type="scientific">Haladaptatus pallidirubidus</name>
    <dbReference type="NCBI Taxonomy" id="1008152"/>
    <lineage>
        <taxon>Archaea</taxon>
        <taxon>Methanobacteriati</taxon>
        <taxon>Methanobacteriota</taxon>
        <taxon>Stenosarchaea group</taxon>
        <taxon>Halobacteria</taxon>
        <taxon>Halobacteriales</taxon>
        <taxon>Haladaptataceae</taxon>
        <taxon>Haladaptatus</taxon>
    </lineage>
</organism>
<keyword evidence="1" id="KW-0862">Zinc</keyword>